<comment type="caution">
    <text evidence="1">The sequence shown here is derived from an EMBL/GenBank/DDBJ whole genome shotgun (WGS) entry which is preliminary data.</text>
</comment>
<protein>
    <submittedName>
        <fullName evidence="1">Uncharacterized protein</fullName>
    </submittedName>
</protein>
<evidence type="ECO:0000313" key="1">
    <source>
        <dbReference type="EMBL" id="GJE88438.1"/>
    </source>
</evidence>
<keyword evidence="2" id="KW-1185">Reference proteome</keyword>
<name>A0A9P3LBT7_9APHY</name>
<accession>A0A9P3LBT7</accession>
<sequence length="314" mass="34204">MNSIANPARYQSVSLFGNEKLLSFVNRLASFSALPVIHHLFIAGLQVRYIQMTELGDQYTFERWREMQEETRAYISKLSVNVHTILVTLAPHLRTLGIHGWNVDLTADTLPAFPFLHDITSTSKPRHSVTSPTRFPSLRRVHIRARSAHPAFWLVLAHFAPRATHLRLSGVCEDAHTPRFLRVLLDLPPGHAATADSYAAGSPEAARAVALAARFPHLAHVSVQPAPYSDAGGADVHASMEAALAGLAAASARGQGVGMFVLLPEQHSYTAEEARRDWLDVVEGGDGPWPPAPDGNASPAVRAKWAEEGNAYLA</sequence>
<evidence type="ECO:0000313" key="2">
    <source>
        <dbReference type="Proteomes" id="UP000703269"/>
    </source>
</evidence>
<gene>
    <name evidence="1" type="ORF">PsYK624_045210</name>
</gene>
<reference evidence="1 2" key="1">
    <citation type="submission" date="2021-08" db="EMBL/GenBank/DDBJ databases">
        <title>Draft Genome Sequence of Phanerochaete sordida strain YK-624.</title>
        <authorList>
            <person name="Mori T."/>
            <person name="Dohra H."/>
            <person name="Suzuki T."/>
            <person name="Kawagishi H."/>
            <person name="Hirai H."/>
        </authorList>
    </citation>
    <scope>NUCLEOTIDE SEQUENCE [LARGE SCALE GENOMIC DNA]</scope>
    <source>
        <strain evidence="1 2">YK-624</strain>
    </source>
</reference>
<organism evidence="1 2">
    <name type="scientific">Phanerochaete sordida</name>
    <dbReference type="NCBI Taxonomy" id="48140"/>
    <lineage>
        <taxon>Eukaryota</taxon>
        <taxon>Fungi</taxon>
        <taxon>Dikarya</taxon>
        <taxon>Basidiomycota</taxon>
        <taxon>Agaricomycotina</taxon>
        <taxon>Agaricomycetes</taxon>
        <taxon>Polyporales</taxon>
        <taxon>Phanerochaetaceae</taxon>
        <taxon>Phanerochaete</taxon>
    </lineage>
</organism>
<dbReference type="EMBL" id="BPQB01000009">
    <property type="protein sequence ID" value="GJE88438.1"/>
    <property type="molecule type" value="Genomic_DNA"/>
</dbReference>
<dbReference type="AlphaFoldDB" id="A0A9P3LBT7"/>
<dbReference type="Proteomes" id="UP000703269">
    <property type="component" value="Unassembled WGS sequence"/>
</dbReference>
<proteinExistence type="predicted"/>
<dbReference type="OrthoDB" id="2748701at2759"/>